<feature type="region of interest" description="Disordered" evidence="1">
    <location>
        <begin position="1"/>
        <end position="24"/>
    </location>
</feature>
<reference evidence="2" key="1">
    <citation type="submission" date="2022-05" db="EMBL/GenBank/DDBJ databases">
        <title>The Musa troglodytarum L. genome provides insights into the mechanism of non-climacteric behaviour and enrichment of carotenoids.</title>
        <authorList>
            <person name="Wang J."/>
        </authorList>
    </citation>
    <scope>NUCLEOTIDE SEQUENCE</scope>
    <source>
        <tissue evidence="2">Leaf</tissue>
    </source>
</reference>
<evidence type="ECO:0000313" key="3">
    <source>
        <dbReference type="Proteomes" id="UP001055439"/>
    </source>
</evidence>
<keyword evidence="3" id="KW-1185">Reference proteome</keyword>
<protein>
    <submittedName>
        <fullName evidence="2">Uncharacterized protein</fullName>
    </submittedName>
</protein>
<dbReference type="Proteomes" id="UP001055439">
    <property type="component" value="Chromosome 5"/>
</dbReference>
<evidence type="ECO:0000313" key="2">
    <source>
        <dbReference type="EMBL" id="URE01887.1"/>
    </source>
</evidence>
<name>A0A9E7FWV7_9LILI</name>
<proteinExistence type="predicted"/>
<dbReference type="EMBL" id="CP097507">
    <property type="protein sequence ID" value="URE01887.1"/>
    <property type="molecule type" value="Genomic_DNA"/>
</dbReference>
<accession>A0A9E7FWV7</accession>
<gene>
    <name evidence="2" type="ORF">MUK42_35923</name>
</gene>
<dbReference type="AlphaFoldDB" id="A0A9E7FWV7"/>
<evidence type="ECO:0000256" key="1">
    <source>
        <dbReference type="SAM" id="MobiDB-lite"/>
    </source>
</evidence>
<organism evidence="2 3">
    <name type="scientific">Musa troglodytarum</name>
    <name type="common">fe'i banana</name>
    <dbReference type="NCBI Taxonomy" id="320322"/>
    <lineage>
        <taxon>Eukaryota</taxon>
        <taxon>Viridiplantae</taxon>
        <taxon>Streptophyta</taxon>
        <taxon>Embryophyta</taxon>
        <taxon>Tracheophyta</taxon>
        <taxon>Spermatophyta</taxon>
        <taxon>Magnoliopsida</taxon>
        <taxon>Liliopsida</taxon>
        <taxon>Zingiberales</taxon>
        <taxon>Musaceae</taxon>
        <taxon>Musa</taxon>
    </lineage>
</organism>
<dbReference type="OrthoDB" id="10056939at2759"/>
<sequence length="212" mass="24529">MKEVFEQPSPEDGDGVFGQSPERPPSLLSLDDGQLLQSFSFLPHGFVSRPQLRRIPVQALQLFSVRRRLSRDMELGEDGIPELGEVAGHGLNCESSFSFLRATSKTTRSHKECKLYRIAIMILPRSIRAKIHRTRYERRRKTKLQCMNARYRCFYARLSTSSVSHSSRPNPSEFFVRTRLSCTSYRHNLIKQLLSRLQIPRMLEYRGHGCQS</sequence>